<name>A0A6C2U821_PONDE</name>
<dbReference type="EMBL" id="CAAHFG010000002">
    <property type="protein sequence ID" value="VGO15574.1"/>
    <property type="molecule type" value="Genomic_DNA"/>
</dbReference>
<gene>
    <name evidence="6" type="primary">scpB</name>
    <name evidence="6" type="ORF">PDESU_04159</name>
</gene>
<dbReference type="Gene3D" id="1.10.10.10">
    <property type="entry name" value="Winged helix-like DNA-binding domain superfamily/Winged helix DNA-binding domain"/>
    <property type="match status" value="2"/>
</dbReference>
<evidence type="ECO:0000256" key="2">
    <source>
        <dbReference type="ARBA" id="ARBA00022618"/>
    </source>
</evidence>
<dbReference type="RefSeq" id="WP_168442450.1">
    <property type="nucleotide sequence ID" value="NZ_CAAHFG010000002.1"/>
</dbReference>
<dbReference type="PANTHER" id="PTHR34298">
    <property type="entry name" value="SEGREGATION AND CONDENSATION PROTEIN B"/>
    <property type="match status" value="1"/>
</dbReference>
<keyword evidence="4" id="KW-0131">Cell cycle</keyword>
<dbReference type="InterPro" id="IPR036390">
    <property type="entry name" value="WH_DNA-bd_sf"/>
</dbReference>
<protein>
    <submittedName>
        <fullName evidence="6">Segregation and condensation protein B</fullName>
    </submittedName>
</protein>
<dbReference type="SUPFAM" id="SSF46785">
    <property type="entry name" value="Winged helix' DNA-binding domain"/>
    <property type="match status" value="2"/>
</dbReference>
<dbReference type="GO" id="GO:0051304">
    <property type="term" value="P:chromosome separation"/>
    <property type="evidence" value="ECO:0007669"/>
    <property type="project" value="InterPro"/>
</dbReference>
<dbReference type="Pfam" id="PF04079">
    <property type="entry name" value="SMC_ScpB"/>
    <property type="match status" value="1"/>
</dbReference>
<proteinExistence type="predicted"/>
<dbReference type="InterPro" id="IPR036388">
    <property type="entry name" value="WH-like_DNA-bd_sf"/>
</dbReference>
<dbReference type="Proteomes" id="UP000366872">
    <property type="component" value="Unassembled WGS sequence"/>
</dbReference>
<keyword evidence="1" id="KW-0963">Cytoplasm</keyword>
<sequence length="253" mass="28150">MSESTVDILPELKQIVGALLFAAKEPLTIKRMRKAMIETGNGFGGPYEQYAKATDAQIEGAIDQLVEDLEKSKVGLGVALVGGAYRLQNDAACGPFVRALLEKNQTMRLSKPALETLAIVAYRQPCLRSEIEEVRGVSVDAVLRKLIDMQLVRVVRRSELPGRPWLFGTTQKFLEHFGINNIDDLPGSQELKRAMPVEEKKKETTESFQEIEEDLAKHVPDEEESSDESMAALDEEIEAEETAVTTEESEKQD</sequence>
<keyword evidence="7" id="KW-1185">Reference proteome</keyword>
<evidence type="ECO:0000256" key="4">
    <source>
        <dbReference type="ARBA" id="ARBA00023306"/>
    </source>
</evidence>
<dbReference type="InterPro" id="IPR005234">
    <property type="entry name" value="ScpB_csome_segregation"/>
</dbReference>
<keyword evidence="2" id="KW-0132">Cell division</keyword>
<dbReference type="GO" id="GO:0051301">
    <property type="term" value="P:cell division"/>
    <property type="evidence" value="ECO:0007669"/>
    <property type="project" value="UniProtKB-KW"/>
</dbReference>
<evidence type="ECO:0000256" key="1">
    <source>
        <dbReference type="ARBA" id="ARBA00022490"/>
    </source>
</evidence>
<feature type="region of interest" description="Disordered" evidence="5">
    <location>
        <begin position="197"/>
        <end position="253"/>
    </location>
</feature>
<dbReference type="NCBIfam" id="TIGR00281">
    <property type="entry name" value="SMC-Scp complex subunit ScpB"/>
    <property type="match status" value="1"/>
</dbReference>
<reference evidence="6 7" key="1">
    <citation type="submission" date="2019-04" db="EMBL/GenBank/DDBJ databases">
        <authorList>
            <person name="Van Vliet M D."/>
        </authorList>
    </citation>
    <scope>NUCLEOTIDE SEQUENCE [LARGE SCALE GENOMIC DNA]</scope>
    <source>
        <strain evidence="6 7">F1</strain>
    </source>
</reference>
<feature type="compositionally biased region" description="Acidic residues" evidence="5">
    <location>
        <begin position="221"/>
        <end position="241"/>
    </location>
</feature>
<accession>A0A6C2U821</accession>
<organism evidence="6 7">
    <name type="scientific">Pontiella desulfatans</name>
    <dbReference type="NCBI Taxonomy" id="2750659"/>
    <lineage>
        <taxon>Bacteria</taxon>
        <taxon>Pseudomonadati</taxon>
        <taxon>Kiritimatiellota</taxon>
        <taxon>Kiritimatiellia</taxon>
        <taxon>Kiritimatiellales</taxon>
        <taxon>Pontiellaceae</taxon>
        <taxon>Pontiella</taxon>
    </lineage>
</organism>
<dbReference type="PANTHER" id="PTHR34298:SF2">
    <property type="entry name" value="SEGREGATION AND CONDENSATION PROTEIN B"/>
    <property type="match status" value="1"/>
</dbReference>
<evidence type="ECO:0000256" key="3">
    <source>
        <dbReference type="ARBA" id="ARBA00022829"/>
    </source>
</evidence>
<evidence type="ECO:0000313" key="7">
    <source>
        <dbReference type="Proteomes" id="UP000366872"/>
    </source>
</evidence>
<evidence type="ECO:0000313" key="6">
    <source>
        <dbReference type="EMBL" id="VGO15574.1"/>
    </source>
</evidence>
<dbReference type="AlphaFoldDB" id="A0A6C2U821"/>
<keyword evidence="3" id="KW-0159">Chromosome partition</keyword>
<evidence type="ECO:0000256" key="5">
    <source>
        <dbReference type="SAM" id="MobiDB-lite"/>
    </source>
</evidence>